<keyword evidence="4" id="KW-0175">Coiled coil</keyword>
<evidence type="ECO:0000259" key="5">
    <source>
        <dbReference type="Pfam" id="PF26148"/>
    </source>
</evidence>
<protein>
    <recommendedName>
        <fullName evidence="5">Pep3/Vps18 RING C-terminal domain-containing protein</fullName>
    </recommendedName>
</protein>
<evidence type="ECO:0000256" key="4">
    <source>
        <dbReference type="SAM" id="Coils"/>
    </source>
</evidence>
<feature type="domain" description="Pep3/Vps18 RING C-terminal" evidence="5">
    <location>
        <begin position="94"/>
        <end position="127"/>
    </location>
</feature>
<evidence type="ECO:0000256" key="3">
    <source>
        <dbReference type="ARBA" id="ARBA00022833"/>
    </source>
</evidence>
<dbReference type="GO" id="GO:0007033">
    <property type="term" value="P:vacuole organization"/>
    <property type="evidence" value="ECO:0007669"/>
    <property type="project" value="TreeGrafter"/>
</dbReference>
<dbReference type="GO" id="GO:0048284">
    <property type="term" value="P:organelle fusion"/>
    <property type="evidence" value="ECO:0007669"/>
    <property type="project" value="TreeGrafter"/>
</dbReference>
<evidence type="ECO:0000256" key="1">
    <source>
        <dbReference type="ARBA" id="ARBA00022723"/>
    </source>
</evidence>
<dbReference type="PANTHER" id="PTHR23323">
    <property type="entry name" value="VACUOLAR PROTEIN SORTING-ASSOCIATED PROTEIN"/>
    <property type="match status" value="1"/>
</dbReference>
<keyword evidence="2" id="KW-0863">Zinc-finger</keyword>
<dbReference type="GO" id="GO:0007032">
    <property type="term" value="P:endosome organization"/>
    <property type="evidence" value="ECO:0007669"/>
    <property type="project" value="TreeGrafter"/>
</dbReference>
<keyword evidence="3" id="KW-0862">Zinc</keyword>
<dbReference type="GO" id="GO:0005768">
    <property type="term" value="C:endosome"/>
    <property type="evidence" value="ECO:0007669"/>
    <property type="project" value="TreeGrafter"/>
</dbReference>
<dbReference type="GO" id="GO:0030674">
    <property type="term" value="F:protein-macromolecule adaptor activity"/>
    <property type="evidence" value="ECO:0007669"/>
    <property type="project" value="TreeGrafter"/>
</dbReference>
<evidence type="ECO:0000313" key="7">
    <source>
        <dbReference type="Proteomes" id="UP001162060"/>
    </source>
</evidence>
<proteinExistence type="predicted"/>
<keyword evidence="1" id="KW-0479">Metal-binding</keyword>
<organism evidence="6 7">
    <name type="scientific">Peronospora matthiolae</name>
    <dbReference type="NCBI Taxonomy" id="2874970"/>
    <lineage>
        <taxon>Eukaryota</taxon>
        <taxon>Sar</taxon>
        <taxon>Stramenopiles</taxon>
        <taxon>Oomycota</taxon>
        <taxon>Peronosporomycetes</taxon>
        <taxon>Peronosporales</taxon>
        <taxon>Peronosporaceae</taxon>
        <taxon>Peronospora</taxon>
    </lineage>
</organism>
<dbReference type="AlphaFoldDB" id="A0AAV1VGR5"/>
<dbReference type="GO" id="GO:0006904">
    <property type="term" value="P:vesicle docking involved in exocytosis"/>
    <property type="evidence" value="ECO:0007669"/>
    <property type="project" value="TreeGrafter"/>
</dbReference>
<dbReference type="Proteomes" id="UP001162060">
    <property type="component" value="Unassembled WGS sequence"/>
</dbReference>
<feature type="coiled-coil region" evidence="4">
    <location>
        <begin position="46"/>
        <end position="87"/>
    </location>
</feature>
<sequence length="134" mass="15513">MAGMLEDDETRKKLWTLIAKHTIDAGGEIKDILPFFPDFVLINDFKKEICESLEVYNDRIEQLKEEMQDYTQSAELIRADMQKLRKRCAVVSGNQRCELTGQNILGKEFYLFPCSHAFHAGALPQEMQKHLNSF</sequence>
<dbReference type="InterPro" id="IPR058919">
    <property type="entry name" value="Pep3/Vps18_RING_C"/>
</dbReference>
<dbReference type="GO" id="GO:0008270">
    <property type="term" value="F:zinc ion binding"/>
    <property type="evidence" value="ECO:0007669"/>
    <property type="project" value="UniProtKB-KW"/>
</dbReference>
<name>A0AAV1VGR5_9STRA</name>
<evidence type="ECO:0000313" key="6">
    <source>
        <dbReference type="EMBL" id="CAK7945601.1"/>
    </source>
</evidence>
<dbReference type="GO" id="GO:0030897">
    <property type="term" value="C:HOPS complex"/>
    <property type="evidence" value="ECO:0007669"/>
    <property type="project" value="TreeGrafter"/>
</dbReference>
<comment type="caution">
    <text evidence="6">The sequence shown here is derived from an EMBL/GenBank/DDBJ whole genome shotgun (WGS) entry which is preliminary data.</text>
</comment>
<accession>A0AAV1VGR5</accession>
<dbReference type="PANTHER" id="PTHR23323:SF26">
    <property type="entry name" value="VACUOLAR PROTEIN SORTING-ASSOCIATED PROTEIN 18 HOMOLOG"/>
    <property type="match status" value="1"/>
</dbReference>
<dbReference type="Pfam" id="PF26148">
    <property type="entry name" value="VPS18_RING_C"/>
    <property type="match status" value="1"/>
</dbReference>
<evidence type="ECO:0000256" key="2">
    <source>
        <dbReference type="ARBA" id="ARBA00022771"/>
    </source>
</evidence>
<gene>
    <name evidence="6" type="ORF">PM001_LOCUS30751</name>
</gene>
<dbReference type="EMBL" id="CAKLBY020000334">
    <property type="protein sequence ID" value="CAK7945601.1"/>
    <property type="molecule type" value="Genomic_DNA"/>
</dbReference>
<reference evidence="6" key="1">
    <citation type="submission" date="2024-01" db="EMBL/GenBank/DDBJ databases">
        <authorList>
            <person name="Webb A."/>
        </authorList>
    </citation>
    <scope>NUCLEOTIDE SEQUENCE</scope>
    <source>
        <strain evidence="6">Pm1</strain>
    </source>
</reference>